<dbReference type="GO" id="GO:0005524">
    <property type="term" value="F:ATP binding"/>
    <property type="evidence" value="ECO:0007669"/>
    <property type="project" value="UniProtKB-UniRule"/>
</dbReference>
<proteinExistence type="inferred from homology"/>
<dbReference type="PANTHER" id="PTHR10695:SF46">
    <property type="entry name" value="BIFUNCTIONAL COENZYME A SYNTHASE-RELATED"/>
    <property type="match status" value="1"/>
</dbReference>
<dbReference type="HOGENOM" id="CLU_057180_2_0_9"/>
<comment type="pathway">
    <text evidence="3">Cofactor biosynthesis; coenzyme A biosynthesis; CoA from (R)-pantothenate: step 5/5.</text>
</comment>
<name>D3APL4_9FIRM</name>
<dbReference type="GO" id="GO:0005737">
    <property type="term" value="C:cytoplasm"/>
    <property type="evidence" value="ECO:0007669"/>
    <property type="project" value="UniProtKB-SubCell"/>
</dbReference>
<organism evidence="5 6">
    <name type="scientific">Hungatella hathewayi DSM 13479</name>
    <dbReference type="NCBI Taxonomy" id="566550"/>
    <lineage>
        <taxon>Bacteria</taxon>
        <taxon>Bacillati</taxon>
        <taxon>Bacillota</taxon>
        <taxon>Clostridia</taxon>
        <taxon>Lachnospirales</taxon>
        <taxon>Lachnospiraceae</taxon>
        <taxon>Hungatella</taxon>
    </lineage>
</organism>
<keyword evidence="3" id="KW-0963">Cytoplasm</keyword>
<dbReference type="GO" id="GO:0004140">
    <property type="term" value="F:dephospho-CoA kinase activity"/>
    <property type="evidence" value="ECO:0007669"/>
    <property type="project" value="UniProtKB-UniRule"/>
</dbReference>
<dbReference type="EC" id="2.7.1.24" evidence="3 4"/>
<keyword evidence="1 3" id="KW-0547">Nucleotide-binding</keyword>
<dbReference type="InterPro" id="IPR027417">
    <property type="entry name" value="P-loop_NTPase"/>
</dbReference>
<evidence type="ECO:0000256" key="3">
    <source>
        <dbReference type="HAMAP-Rule" id="MF_00376"/>
    </source>
</evidence>
<dbReference type="HAMAP" id="MF_00376">
    <property type="entry name" value="Dephospho_CoA_kinase"/>
    <property type="match status" value="1"/>
</dbReference>
<dbReference type="NCBIfam" id="TIGR00152">
    <property type="entry name" value="dephospho-CoA kinase"/>
    <property type="match status" value="1"/>
</dbReference>
<evidence type="ECO:0000313" key="5">
    <source>
        <dbReference type="EMBL" id="EFC96242.1"/>
    </source>
</evidence>
<dbReference type="PANTHER" id="PTHR10695">
    <property type="entry name" value="DEPHOSPHO-COA KINASE-RELATED"/>
    <property type="match status" value="1"/>
</dbReference>
<keyword evidence="2 3" id="KW-0067">ATP-binding</keyword>
<dbReference type="Proteomes" id="UP000004968">
    <property type="component" value="Unassembled WGS sequence"/>
</dbReference>
<keyword evidence="3 5" id="KW-0418">Kinase</keyword>
<reference evidence="5 6" key="1">
    <citation type="submission" date="2010-01" db="EMBL/GenBank/DDBJ databases">
        <authorList>
            <person name="Weinstock G."/>
            <person name="Sodergren E."/>
            <person name="Clifton S."/>
            <person name="Fulton L."/>
            <person name="Fulton B."/>
            <person name="Courtney L."/>
            <person name="Fronick C."/>
            <person name="Harrison M."/>
            <person name="Strong C."/>
            <person name="Farmer C."/>
            <person name="Delahaunty K."/>
            <person name="Markovic C."/>
            <person name="Hall O."/>
            <person name="Minx P."/>
            <person name="Tomlinson C."/>
            <person name="Mitreva M."/>
            <person name="Nelson J."/>
            <person name="Hou S."/>
            <person name="Wollam A."/>
            <person name="Pepin K.H."/>
            <person name="Johnson M."/>
            <person name="Bhonagiri V."/>
            <person name="Nash W.E."/>
            <person name="Warren W."/>
            <person name="Chinwalla A."/>
            <person name="Mardis E.R."/>
            <person name="Wilson R.K."/>
        </authorList>
    </citation>
    <scope>NUCLEOTIDE SEQUENCE [LARGE SCALE GENOMIC DNA]</scope>
    <source>
        <strain evidence="5 6">DSM 13479</strain>
    </source>
</reference>
<dbReference type="Gene3D" id="3.40.50.300">
    <property type="entry name" value="P-loop containing nucleotide triphosphate hydrolases"/>
    <property type="match status" value="1"/>
</dbReference>
<dbReference type="CDD" id="cd02022">
    <property type="entry name" value="DPCK"/>
    <property type="match status" value="1"/>
</dbReference>
<dbReference type="UniPathway" id="UPA00241">
    <property type="reaction ID" value="UER00356"/>
</dbReference>
<feature type="binding site" evidence="3">
    <location>
        <begin position="23"/>
        <end position="28"/>
    </location>
    <ligand>
        <name>ATP</name>
        <dbReference type="ChEBI" id="CHEBI:30616"/>
    </ligand>
</feature>
<evidence type="ECO:0000256" key="4">
    <source>
        <dbReference type="NCBIfam" id="TIGR00152"/>
    </source>
</evidence>
<dbReference type="SUPFAM" id="SSF52540">
    <property type="entry name" value="P-loop containing nucleoside triphosphate hydrolases"/>
    <property type="match status" value="1"/>
</dbReference>
<comment type="catalytic activity">
    <reaction evidence="3">
        <text>3'-dephospho-CoA + ATP = ADP + CoA + H(+)</text>
        <dbReference type="Rhea" id="RHEA:18245"/>
        <dbReference type="ChEBI" id="CHEBI:15378"/>
        <dbReference type="ChEBI" id="CHEBI:30616"/>
        <dbReference type="ChEBI" id="CHEBI:57287"/>
        <dbReference type="ChEBI" id="CHEBI:57328"/>
        <dbReference type="ChEBI" id="CHEBI:456216"/>
        <dbReference type="EC" id="2.7.1.24"/>
    </reaction>
</comment>
<comment type="similarity">
    <text evidence="3">Belongs to the CoaE family.</text>
</comment>
<comment type="function">
    <text evidence="3">Catalyzes the phosphorylation of the 3'-hydroxyl group of dephosphocoenzyme A to form coenzyme A.</text>
</comment>
<gene>
    <name evidence="3 5" type="primary">coaE</name>
    <name evidence="5" type="ORF">CLOSTHATH_05567</name>
</gene>
<keyword evidence="3 5" id="KW-0808">Transferase</keyword>
<evidence type="ECO:0000256" key="1">
    <source>
        <dbReference type="ARBA" id="ARBA00022741"/>
    </source>
</evidence>
<dbReference type="PROSITE" id="PS51219">
    <property type="entry name" value="DPCK"/>
    <property type="match status" value="1"/>
</dbReference>
<comment type="caution">
    <text evidence="5">The sequence shown here is derived from an EMBL/GenBank/DDBJ whole genome shotgun (WGS) entry which is preliminary data.</text>
</comment>
<evidence type="ECO:0000256" key="2">
    <source>
        <dbReference type="ARBA" id="ARBA00022840"/>
    </source>
</evidence>
<dbReference type="AlphaFoldDB" id="D3APL4"/>
<dbReference type="InterPro" id="IPR001977">
    <property type="entry name" value="Depp_CoAkinase"/>
</dbReference>
<accession>D3APL4</accession>
<dbReference type="Pfam" id="PF01121">
    <property type="entry name" value="CoaE"/>
    <property type="match status" value="1"/>
</dbReference>
<evidence type="ECO:0000313" key="6">
    <source>
        <dbReference type="Proteomes" id="UP000004968"/>
    </source>
</evidence>
<comment type="subcellular location">
    <subcellularLocation>
        <location evidence="3">Cytoplasm</location>
    </subcellularLocation>
</comment>
<sequence length="208" mass="23511">MKDSTRQRRGRNVRVIGLTGGVGAGKSRILDILKTEYGAEIIVADQVAHELMEPGQGGYREVVRALGTSFLNPDGTIDRPLLSALIFHDRNALETMNGIIHPMVWKTIKDKISSSQADLIVVESAIMGREQDDIYDEMWYVYTSEENRIRRLNENRGYSRERSLSIMKNQLSDEEFRELADRVIDNNGTVEDVKAGLEAILKDKGRET</sequence>
<keyword evidence="3" id="KW-0173">Coenzyme A biosynthesis</keyword>
<protein>
    <recommendedName>
        <fullName evidence="3 4">Dephospho-CoA kinase</fullName>
        <ecNumber evidence="3 4">2.7.1.24</ecNumber>
    </recommendedName>
    <alternativeName>
        <fullName evidence="3">Dephosphocoenzyme A kinase</fullName>
    </alternativeName>
</protein>
<dbReference type="GO" id="GO:0015937">
    <property type="term" value="P:coenzyme A biosynthetic process"/>
    <property type="evidence" value="ECO:0007669"/>
    <property type="project" value="UniProtKB-UniRule"/>
</dbReference>
<dbReference type="EMBL" id="ACIO01000591">
    <property type="protein sequence ID" value="EFC96242.1"/>
    <property type="molecule type" value="Genomic_DNA"/>
</dbReference>